<name>A0A0A9YBA2_LYGHE</name>
<proteinExistence type="predicted"/>
<feature type="non-terminal residue" evidence="1">
    <location>
        <position position="187"/>
    </location>
</feature>
<evidence type="ECO:0000313" key="1">
    <source>
        <dbReference type="EMBL" id="JAG29444.1"/>
    </source>
</evidence>
<dbReference type="AlphaFoldDB" id="A0A0A9YBA2"/>
<reference evidence="1" key="2">
    <citation type="submission" date="2014-07" db="EMBL/GenBank/DDBJ databases">
        <authorList>
            <person name="Hull J."/>
        </authorList>
    </citation>
    <scope>NUCLEOTIDE SEQUENCE</scope>
</reference>
<accession>A0A0A9YBA2</accession>
<sequence length="187" mass="19883">MGGSSAGADLDAVESRGEVVASKYPHNYGDPIRWWLRVRKGDGDADVGADSTPPRCCVWGNARKVRLQLLTQDGERGTVVSANCVQVLKYQVAASEDVRERQNRQVLLCTEDDDTVIQAQQLVVRVTPRAFHVAGTITQAVLQSLIHVTAPYYVYDAPPALVCGGVQDGTVDGTTVGTSGAVDAAGT</sequence>
<organism evidence="1">
    <name type="scientific">Lygus hesperus</name>
    <name type="common">Western plant bug</name>
    <dbReference type="NCBI Taxonomy" id="30085"/>
    <lineage>
        <taxon>Eukaryota</taxon>
        <taxon>Metazoa</taxon>
        <taxon>Ecdysozoa</taxon>
        <taxon>Arthropoda</taxon>
        <taxon>Hexapoda</taxon>
        <taxon>Insecta</taxon>
        <taxon>Pterygota</taxon>
        <taxon>Neoptera</taxon>
        <taxon>Paraneoptera</taxon>
        <taxon>Hemiptera</taxon>
        <taxon>Heteroptera</taxon>
        <taxon>Panheteroptera</taxon>
        <taxon>Cimicomorpha</taxon>
        <taxon>Miridae</taxon>
        <taxon>Mirini</taxon>
        <taxon>Lygus</taxon>
    </lineage>
</organism>
<reference evidence="1" key="1">
    <citation type="journal article" date="2014" name="PLoS ONE">
        <title>Transcriptome-Based Identification of ABC Transporters in the Western Tarnished Plant Bug Lygus hesperus.</title>
        <authorList>
            <person name="Hull J.J."/>
            <person name="Chaney K."/>
            <person name="Geib S.M."/>
            <person name="Fabrick J.A."/>
            <person name="Brent C.S."/>
            <person name="Walsh D."/>
            <person name="Lavine L.C."/>
        </authorList>
    </citation>
    <scope>NUCLEOTIDE SEQUENCE</scope>
</reference>
<protein>
    <submittedName>
        <fullName evidence="1">Cytochrome c-552</fullName>
    </submittedName>
</protein>
<gene>
    <name evidence="1" type="primary">nrfA_1</name>
    <name evidence="1" type="ORF">CM83_3989</name>
</gene>
<dbReference type="EMBL" id="GBHO01014160">
    <property type="protein sequence ID" value="JAG29444.1"/>
    <property type="molecule type" value="Transcribed_RNA"/>
</dbReference>